<dbReference type="SUPFAM" id="SSF57667">
    <property type="entry name" value="beta-beta-alpha zinc fingers"/>
    <property type="match status" value="5"/>
</dbReference>
<dbReference type="FunFam" id="3.30.160.60:FF:001485">
    <property type="entry name" value="Krueppel-related zinc finger protein"/>
    <property type="match status" value="1"/>
</dbReference>
<accession>A0AA88KVH1</accession>
<dbReference type="FunFam" id="3.30.160.60:FF:001480">
    <property type="entry name" value="Si:cabz01071911.3"/>
    <property type="match status" value="2"/>
</dbReference>
<comment type="similarity">
    <text evidence="2">Belongs to the krueppel C2H2-type zinc-finger protein family.</text>
</comment>
<feature type="domain" description="C2H2-type" evidence="12">
    <location>
        <begin position="355"/>
        <end position="382"/>
    </location>
</feature>
<dbReference type="Proteomes" id="UP001187531">
    <property type="component" value="Unassembled WGS sequence"/>
</dbReference>
<keyword evidence="8" id="KW-0238">DNA-binding</keyword>
<evidence type="ECO:0000256" key="1">
    <source>
        <dbReference type="ARBA" id="ARBA00004123"/>
    </source>
</evidence>
<dbReference type="GO" id="GO:0031519">
    <property type="term" value="C:PcG protein complex"/>
    <property type="evidence" value="ECO:0007669"/>
    <property type="project" value="TreeGrafter"/>
</dbReference>
<gene>
    <name evidence="13" type="ORF">QYM36_014270</name>
</gene>
<keyword evidence="7" id="KW-0805">Transcription regulation</keyword>
<evidence type="ECO:0000256" key="4">
    <source>
        <dbReference type="ARBA" id="ARBA00022737"/>
    </source>
</evidence>
<keyword evidence="10" id="KW-0539">Nucleus</keyword>
<dbReference type="GO" id="GO:0005667">
    <property type="term" value="C:transcription regulator complex"/>
    <property type="evidence" value="ECO:0007669"/>
    <property type="project" value="TreeGrafter"/>
</dbReference>
<dbReference type="GO" id="GO:0000981">
    <property type="term" value="F:DNA-binding transcription factor activity, RNA polymerase II-specific"/>
    <property type="evidence" value="ECO:0007669"/>
    <property type="project" value="TreeGrafter"/>
</dbReference>
<keyword evidence="6" id="KW-0862">Zinc</keyword>
<feature type="domain" description="C2H2-type" evidence="12">
    <location>
        <begin position="299"/>
        <end position="326"/>
    </location>
</feature>
<keyword evidence="4" id="KW-0677">Repeat</keyword>
<comment type="caution">
    <text evidence="13">The sequence shown here is derived from an EMBL/GenBank/DDBJ whole genome shotgun (WGS) entry which is preliminary data.</text>
</comment>
<feature type="domain" description="C2H2-type" evidence="12">
    <location>
        <begin position="243"/>
        <end position="270"/>
    </location>
</feature>
<dbReference type="GO" id="GO:0003682">
    <property type="term" value="F:chromatin binding"/>
    <property type="evidence" value="ECO:0007669"/>
    <property type="project" value="UniProtKB-ARBA"/>
</dbReference>
<feature type="domain" description="C2H2-type" evidence="12">
    <location>
        <begin position="271"/>
        <end position="298"/>
    </location>
</feature>
<evidence type="ECO:0000256" key="2">
    <source>
        <dbReference type="ARBA" id="ARBA00006991"/>
    </source>
</evidence>
<dbReference type="Pfam" id="PF00096">
    <property type="entry name" value="zf-C2H2"/>
    <property type="match status" value="8"/>
</dbReference>
<dbReference type="GO" id="GO:0000978">
    <property type="term" value="F:RNA polymerase II cis-regulatory region sequence-specific DNA binding"/>
    <property type="evidence" value="ECO:0007669"/>
    <property type="project" value="TreeGrafter"/>
</dbReference>
<evidence type="ECO:0000256" key="5">
    <source>
        <dbReference type="ARBA" id="ARBA00022771"/>
    </source>
</evidence>
<dbReference type="Gene3D" id="3.30.160.60">
    <property type="entry name" value="Classic Zinc Finger"/>
    <property type="match status" value="9"/>
</dbReference>
<dbReference type="GO" id="GO:0008270">
    <property type="term" value="F:zinc ion binding"/>
    <property type="evidence" value="ECO:0007669"/>
    <property type="project" value="UniProtKB-KW"/>
</dbReference>
<evidence type="ECO:0000256" key="9">
    <source>
        <dbReference type="ARBA" id="ARBA00023163"/>
    </source>
</evidence>
<dbReference type="PANTHER" id="PTHR14003">
    <property type="entry name" value="TRANSCRIPTIONAL REPRESSOR PROTEIN YY"/>
    <property type="match status" value="1"/>
</dbReference>
<dbReference type="PROSITE" id="PS00028">
    <property type="entry name" value="ZINC_FINGER_C2H2_1"/>
    <property type="match status" value="9"/>
</dbReference>
<dbReference type="GO" id="GO:0000785">
    <property type="term" value="C:chromatin"/>
    <property type="evidence" value="ECO:0007669"/>
    <property type="project" value="TreeGrafter"/>
</dbReference>
<dbReference type="FunFam" id="3.30.160.60:FF:000690">
    <property type="entry name" value="Zinc finger protein 354C"/>
    <property type="match status" value="1"/>
</dbReference>
<dbReference type="FunFam" id="3.30.160.60:FF:001498">
    <property type="entry name" value="Zinc finger protein 404"/>
    <property type="match status" value="4"/>
</dbReference>
<evidence type="ECO:0000256" key="6">
    <source>
        <dbReference type="ARBA" id="ARBA00022833"/>
    </source>
</evidence>
<feature type="domain" description="C2H2-type" evidence="12">
    <location>
        <begin position="327"/>
        <end position="354"/>
    </location>
</feature>
<evidence type="ECO:0000256" key="10">
    <source>
        <dbReference type="ARBA" id="ARBA00023242"/>
    </source>
</evidence>
<dbReference type="AlphaFoldDB" id="A0AA88KVH1"/>
<dbReference type="SMART" id="SM00355">
    <property type="entry name" value="ZnF_C2H2"/>
    <property type="match status" value="9"/>
</dbReference>
<dbReference type="InterPro" id="IPR036236">
    <property type="entry name" value="Znf_C2H2_sf"/>
</dbReference>
<evidence type="ECO:0000256" key="11">
    <source>
        <dbReference type="PROSITE-ProRule" id="PRU00042"/>
    </source>
</evidence>
<evidence type="ECO:0000256" key="7">
    <source>
        <dbReference type="ARBA" id="ARBA00023015"/>
    </source>
</evidence>
<keyword evidence="3" id="KW-0479">Metal-binding</keyword>
<dbReference type="PROSITE" id="PS50157">
    <property type="entry name" value="ZINC_FINGER_C2H2_2"/>
    <property type="match status" value="9"/>
</dbReference>
<evidence type="ECO:0000313" key="14">
    <source>
        <dbReference type="Proteomes" id="UP001187531"/>
    </source>
</evidence>
<evidence type="ECO:0000256" key="8">
    <source>
        <dbReference type="ARBA" id="ARBA00023125"/>
    </source>
</evidence>
<keyword evidence="5 11" id="KW-0863">Zinc-finger</keyword>
<dbReference type="InterPro" id="IPR013087">
    <property type="entry name" value="Znf_C2H2_type"/>
</dbReference>
<keyword evidence="9" id="KW-0804">Transcription</keyword>
<dbReference type="FunFam" id="3.30.160.60:FF:000446">
    <property type="entry name" value="Zinc finger protein"/>
    <property type="match status" value="1"/>
</dbReference>
<keyword evidence="14" id="KW-1185">Reference proteome</keyword>
<reference evidence="13" key="1">
    <citation type="submission" date="2023-07" db="EMBL/GenBank/DDBJ databases">
        <title>Chromosome-level genome assembly of Artemia franciscana.</title>
        <authorList>
            <person name="Jo E."/>
        </authorList>
    </citation>
    <scope>NUCLEOTIDE SEQUENCE</scope>
    <source>
        <tissue evidence="13">Whole body</tissue>
    </source>
</reference>
<evidence type="ECO:0000313" key="13">
    <source>
        <dbReference type="EMBL" id="KAK2708613.1"/>
    </source>
</evidence>
<comment type="subcellular location">
    <subcellularLocation>
        <location evidence="1">Nucleus</location>
    </subcellularLocation>
</comment>
<feature type="domain" description="C2H2-type" evidence="12">
    <location>
        <begin position="411"/>
        <end position="438"/>
    </location>
</feature>
<dbReference type="PANTHER" id="PTHR14003:SF23">
    <property type="entry name" value="ZINC FINGER PROTEIN 143"/>
    <property type="match status" value="1"/>
</dbReference>
<proteinExistence type="inferred from homology"/>
<feature type="domain" description="C2H2-type" evidence="12">
    <location>
        <begin position="383"/>
        <end position="410"/>
    </location>
</feature>
<evidence type="ECO:0000256" key="3">
    <source>
        <dbReference type="ARBA" id="ARBA00022723"/>
    </source>
</evidence>
<feature type="domain" description="C2H2-type" evidence="12">
    <location>
        <begin position="215"/>
        <end position="242"/>
    </location>
</feature>
<protein>
    <recommendedName>
        <fullName evidence="12">C2H2-type domain-containing protein</fullName>
    </recommendedName>
</protein>
<name>A0AA88KVH1_ARTSF</name>
<sequence>MATENVSSFEPTSALSPKFEDVSMVFPSCISTQVKVDPDFNETNIVNGNNEELEEGKTTANDEELNQLKFSDLPVKQELNSAAILTQLKIDLDFPETSISLGHNKELEEGETPTNYDGFNNFKYSELPVKQEFNSSAILTGLKPELEFPGTSVSDVQNKDDKISILDYKYGFPEFRSCSMDYQLKKRLVYQPTLESNSDLEDTHKKENLSGGEQYECHICEKKFAKMHKLKLHQRIHPGEKPYECEICEKKFSHTQKLKLHERIHSGEKPYECKICEKKFSQTGSLKLHERIHSGEKPYECRVCEKKFSILHSFKTHQRIHSGEKPHECKICEKKFSQASNLKSHEKIHSGEKPYECKICEKKFSQMGSLKLHERIHSGEKPYECKICEKKFSQAASLKLHERIHTGEKPYECKICGKKFSQTSNLKYHGRIHSGEKPFECKICKEKFSQMHKLKKHRRIHSCENPTSAKFVRKKYPKRTN</sequence>
<feature type="domain" description="C2H2-type" evidence="12">
    <location>
        <begin position="439"/>
        <end position="466"/>
    </location>
</feature>
<evidence type="ECO:0000259" key="12">
    <source>
        <dbReference type="PROSITE" id="PS50157"/>
    </source>
</evidence>
<organism evidence="13 14">
    <name type="scientific">Artemia franciscana</name>
    <name type="common">Brine shrimp</name>
    <name type="synonym">Artemia sanfranciscana</name>
    <dbReference type="NCBI Taxonomy" id="6661"/>
    <lineage>
        <taxon>Eukaryota</taxon>
        <taxon>Metazoa</taxon>
        <taxon>Ecdysozoa</taxon>
        <taxon>Arthropoda</taxon>
        <taxon>Crustacea</taxon>
        <taxon>Branchiopoda</taxon>
        <taxon>Anostraca</taxon>
        <taxon>Artemiidae</taxon>
        <taxon>Artemia</taxon>
    </lineage>
</organism>
<dbReference type="EMBL" id="JAVRJZ010000018">
    <property type="protein sequence ID" value="KAK2708613.1"/>
    <property type="molecule type" value="Genomic_DNA"/>
</dbReference>